<proteinExistence type="predicted"/>
<protein>
    <recommendedName>
        <fullName evidence="7">DNA repair protein</fullName>
    </recommendedName>
</protein>
<dbReference type="RefSeq" id="WP_245922073.1">
    <property type="nucleotide sequence ID" value="NZ_BSOU01000007.1"/>
</dbReference>
<feature type="chain" id="PRO_5015405130" description="DNA repair protein" evidence="2">
    <location>
        <begin position="27"/>
        <end position="474"/>
    </location>
</feature>
<gene>
    <name evidence="4" type="ORF">BTO23_03535</name>
    <name evidence="3" type="ORF">GCM10007855_28900</name>
</gene>
<reference evidence="4 5" key="2">
    <citation type="submission" date="2016-12" db="EMBL/GenBank/DDBJ databases">
        <title>Diversity of luminous bacteria.</title>
        <authorList>
            <person name="Yoshizawa S."/>
            <person name="Kogure K."/>
        </authorList>
    </citation>
    <scope>NUCLEOTIDE SEQUENCE [LARGE SCALE GENOMIC DNA]</scope>
    <source>
        <strain evidence="4 5">NBRC 105001</strain>
    </source>
</reference>
<keyword evidence="1" id="KW-0175">Coiled coil</keyword>
<dbReference type="EMBL" id="BSOU01000007">
    <property type="protein sequence ID" value="GLR76016.1"/>
    <property type="molecule type" value="Genomic_DNA"/>
</dbReference>
<feature type="coiled-coil region" evidence="1">
    <location>
        <begin position="333"/>
        <end position="395"/>
    </location>
</feature>
<dbReference type="AlphaFoldDB" id="A0A2S7XID6"/>
<comment type="caution">
    <text evidence="4">The sequence shown here is derived from an EMBL/GenBank/DDBJ whole genome shotgun (WGS) entry which is preliminary data.</text>
</comment>
<dbReference type="Proteomes" id="UP001156660">
    <property type="component" value="Unassembled WGS sequence"/>
</dbReference>
<reference evidence="3" key="4">
    <citation type="submission" date="2023-01" db="EMBL/GenBank/DDBJ databases">
        <title>Draft genome sequence of Aliivibrio sifiae strain NBRC 105001.</title>
        <authorList>
            <person name="Sun Q."/>
            <person name="Mori K."/>
        </authorList>
    </citation>
    <scope>NUCLEOTIDE SEQUENCE</scope>
    <source>
        <strain evidence="3">NBRC 105001</strain>
    </source>
</reference>
<dbReference type="EMBL" id="MSCP01000001">
    <property type="protein sequence ID" value="PQJ93181.1"/>
    <property type="molecule type" value="Genomic_DNA"/>
</dbReference>
<evidence type="ECO:0000313" key="3">
    <source>
        <dbReference type="EMBL" id="GLR76016.1"/>
    </source>
</evidence>
<evidence type="ECO:0000313" key="4">
    <source>
        <dbReference type="EMBL" id="PQJ93181.1"/>
    </source>
</evidence>
<dbReference type="PROSITE" id="PS51257">
    <property type="entry name" value="PROKAR_LIPOPROTEIN"/>
    <property type="match status" value="1"/>
</dbReference>
<feature type="signal peptide" evidence="2">
    <location>
        <begin position="1"/>
        <end position="26"/>
    </location>
</feature>
<evidence type="ECO:0008006" key="7">
    <source>
        <dbReference type="Google" id="ProtNLM"/>
    </source>
</evidence>
<reference evidence="3" key="1">
    <citation type="journal article" date="2014" name="Int. J. Syst. Evol. Microbiol.">
        <title>Complete genome of a new Firmicutes species belonging to the dominant human colonic microbiota ('Ruminococcus bicirculans') reveals two chromosomes and a selective capacity to utilize plant glucans.</title>
        <authorList>
            <consortium name="NISC Comparative Sequencing Program"/>
            <person name="Wegmann U."/>
            <person name="Louis P."/>
            <person name="Goesmann A."/>
            <person name="Henrissat B."/>
            <person name="Duncan S.H."/>
            <person name="Flint H.J."/>
        </authorList>
    </citation>
    <scope>NUCLEOTIDE SEQUENCE</scope>
    <source>
        <strain evidence="3">NBRC 105001</strain>
    </source>
</reference>
<keyword evidence="2" id="KW-0732">Signal</keyword>
<reference evidence="6" key="3">
    <citation type="journal article" date="2019" name="Int. J. Syst. Evol. Microbiol.">
        <title>The Global Catalogue of Microorganisms (GCM) 10K type strain sequencing project: providing services to taxonomists for standard genome sequencing and annotation.</title>
        <authorList>
            <consortium name="The Broad Institute Genomics Platform"/>
            <consortium name="The Broad Institute Genome Sequencing Center for Infectious Disease"/>
            <person name="Wu L."/>
            <person name="Ma J."/>
        </authorList>
    </citation>
    <scope>NUCLEOTIDE SEQUENCE [LARGE SCALE GENOMIC DNA]</scope>
    <source>
        <strain evidence="6">NBRC 105001</strain>
    </source>
</reference>
<keyword evidence="6" id="KW-1185">Reference proteome</keyword>
<evidence type="ECO:0000256" key="2">
    <source>
        <dbReference type="SAM" id="SignalP"/>
    </source>
</evidence>
<evidence type="ECO:0000256" key="1">
    <source>
        <dbReference type="SAM" id="Coils"/>
    </source>
</evidence>
<dbReference type="Proteomes" id="UP000239273">
    <property type="component" value="Unassembled WGS sequence"/>
</dbReference>
<evidence type="ECO:0000313" key="6">
    <source>
        <dbReference type="Proteomes" id="UP001156660"/>
    </source>
</evidence>
<accession>A0A2S7XID6</accession>
<name>A0A2S7XID6_9GAMM</name>
<organism evidence="4 5">
    <name type="scientific">Aliivibrio sifiae</name>
    <dbReference type="NCBI Taxonomy" id="566293"/>
    <lineage>
        <taxon>Bacteria</taxon>
        <taxon>Pseudomonadati</taxon>
        <taxon>Pseudomonadota</taxon>
        <taxon>Gammaproteobacteria</taxon>
        <taxon>Vibrionales</taxon>
        <taxon>Vibrionaceae</taxon>
        <taxon>Aliivibrio</taxon>
    </lineage>
</organism>
<evidence type="ECO:0000313" key="5">
    <source>
        <dbReference type="Proteomes" id="UP000239273"/>
    </source>
</evidence>
<sequence>MKQFFKMAVVASALVGIAGCQSTDNASVTTAAETNSTAPSVSTFDALQKQYLLDKMTFDSVENFNIYSETTYTAMMEDWVEAKEIFAEIEKEPGLINEEYSMFSSGTYSAKYTELVSAADNELNKLKNYKETADVVLSNAIAQMAYMTSIDVNVYYPQEFSSLHSQYKALFVSVIEDGIAEAQTNQASFLTKAKVTEIKATLKIYVTPLEKEFSGLTNKGFKAIAPISYGQTKAELDKTKKAVQANNRDQALIVDAVAKTRFQLDHLKNMAAEVKLLKAVKNGQFEQSVLEVENKLLSISQAINGDDYRDQPLRSQTSSILDAVQQMHDVNNTADLEAKIKDLNVQIKTLEVTVENQTENHADVQKQVLVLTQQLERNDNLINNLNAVIASYKEKEELAKTDTLAVKEALVLNNSVEKEETAAIVESSEATQETPVVESEPTNVEVVKTENVDISAKTNAATSPTEVNVTTDVK</sequence>